<dbReference type="InterPro" id="IPR016181">
    <property type="entry name" value="Acyl_CoA_acyltransferase"/>
</dbReference>
<proteinExistence type="predicted"/>
<dbReference type="OrthoDB" id="111868at2157"/>
<dbReference type="PANTHER" id="PTHR43877:SF1">
    <property type="entry name" value="ACETYLTRANSFERASE"/>
    <property type="match status" value="1"/>
</dbReference>
<dbReference type="PANTHER" id="PTHR43877">
    <property type="entry name" value="AMINOALKYLPHOSPHONATE N-ACETYLTRANSFERASE-RELATED-RELATED"/>
    <property type="match status" value="1"/>
</dbReference>
<dbReference type="AlphaFoldDB" id="A0A4S3TKX1"/>
<feature type="domain" description="N-acetyltransferase" evidence="3">
    <location>
        <begin position="5"/>
        <end position="167"/>
    </location>
</feature>
<dbReference type="RefSeq" id="WP_141465729.1">
    <property type="nucleotide sequence ID" value="NZ_RBZW01000055.1"/>
</dbReference>
<accession>A0A4S3TKX1</accession>
<dbReference type="Proteomes" id="UP000318864">
    <property type="component" value="Unassembled WGS sequence"/>
</dbReference>
<comment type="caution">
    <text evidence="4">The sequence shown here is derived from an EMBL/GenBank/DDBJ whole genome shotgun (WGS) entry which is preliminary data.</text>
</comment>
<keyword evidence="1 4" id="KW-0808">Transferase</keyword>
<dbReference type="InterPro" id="IPR000182">
    <property type="entry name" value="GNAT_dom"/>
</dbReference>
<evidence type="ECO:0000259" key="3">
    <source>
        <dbReference type="PROSITE" id="PS51186"/>
    </source>
</evidence>
<evidence type="ECO:0000313" key="5">
    <source>
        <dbReference type="Proteomes" id="UP000318864"/>
    </source>
</evidence>
<keyword evidence="2" id="KW-0012">Acyltransferase</keyword>
<dbReference type="EMBL" id="RBZW01000055">
    <property type="protein sequence ID" value="THE63883.1"/>
    <property type="molecule type" value="Genomic_DNA"/>
</dbReference>
<dbReference type="GO" id="GO:0016747">
    <property type="term" value="F:acyltransferase activity, transferring groups other than amino-acyl groups"/>
    <property type="evidence" value="ECO:0007669"/>
    <property type="project" value="InterPro"/>
</dbReference>
<organism evidence="4 5">
    <name type="scientific">Salinadaptatus halalkaliphilus</name>
    <dbReference type="NCBI Taxonomy" id="2419781"/>
    <lineage>
        <taxon>Archaea</taxon>
        <taxon>Methanobacteriati</taxon>
        <taxon>Methanobacteriota</taxon>
        <taxon>Stenosarchaea group</taxon>
        <taxon>Halobacteria</taxon>
        <taxon>Halobacteriales</taxon>
        <taxon>Natrialbaceae</taxon>
        <taxon>Salinadaptatus</taxon>
    </lineage>
</organism>
<sequence>MSRPVRTRAATPDDARAIADVQAAAIRALGTEAYDEEQVAAWLANVHPARYPIGETEAGIRVLVAERDAVVGFGWLECEPPDRDHATGEIVAVYVHPEHTREGIGRQLLRALEDLAREAGCERLVLTASRNAIAFYRRAGYEGVETVALEMQEGVALECLRMRTSLRPTESNRQD</sequence>
<dbReference type="PROSITE" id="PS51186">
    <property type="entry name" value="GNAT"/>
    <property type="match status" value="1"/>
</dbReference>
<evidence type="ECO:0000256" key="2">
    <source>
        <dbReference type="ARBA" id="ARBA00023315"/>
    </source>
</evidence>
<dbReference type="Pfam" id="PF00583">
    <property type="entry name" value="Acetyltransf_1"/>
    <property type="match status" value="1"/>
</dbReference>
<dbReference type="Gene3D" id="3.40.630.30">
    <property type="match status" value="1"/>
</dbReference>
<protein>
    <submittedName>
        <fullName evidence="4">GNAT family N-acetyltransferase</fullName>
    </submittedName>
</protein>
<keyword evidence="5" id="KW-1185">Reference proteome</keyword>
<dbReference type="CDD" id="cd04301">
    <property type="entry name" value="NAT_SF"/>
    <property type="match status" value="1"/>
</dbReference>
<name>A0A4S3TKX1_9EURY</name>
<reference evidence="4 5" key="1">
    <citation type="submission" date="2018-10" db="EMBL/GenBank/DDBJ databases">
        <title>Natronolimnobius sp. XQ-INN 246 isolated from Inner Mongolia Autonomous Region of China.</title>
        <authorList>
            <person name="Xue Q."/>
        </authorList>
    </citation>
    <scope>NUCLEOTIDE SEQUENCE [LARGE SCALE GENOMIC DNA]</scope>
    <source>
        <strain evidence="4 5">XQ-INN 246</strain>
    </source>
</reference>
<evidence type="ECO:0000313" key="4">
    <source>
        <dbReference type="EMBL" id="THE63883.1"/>
    </source>
</evidence>
<dbReference type="InterPro" id="IPR050832">
    <property type="entry name" value="Bact_Acetyltransf"/>
</dbReference>
<gene>
    <name evidence="4" type="ORF">D8Y22_16295</name>
</gene>
<dbReference type="SUPFAM" id="SSF55729">
    <property type="entry name" value="Acyl-CoA N-acyltransferases (Nat)"/>
    <property type="match status" value="1"/>
</dbReference>
<evidence type="ECO:0000256" key="1">
    <source>
        <dbReference type="ARBA" id="ARBA00022679"/>
    </source>
</evidence>